<keyword evidence="1" id="KW-0812">Transmembrane</keyword>
<accession>A0A1I7WZU2</accession>
<evidence type="ECO:0000313" key="3">
    <source>
        <dbReference type="WBParaSite" id="Hba_10703"/>
    </source>
</evidence>
<reference evidence="3" key="1">
    <citation type="submission" date="2016-11" db="UniProtKB">
        <authorList>
            <consortium name="WormBaseParasite"/>
        </authorList>
    </citation>
    <scope>IDENTIFICATION</scope>
</reference>
<keyword evidence="1" id="KW-1133">Transmembrane helix</keyword>
<proteinExistence type="predicted"/>
<name>A0A1I7WZU2_HETBA</name>
<dbReference type="AlphaFoldDB" id="A0A1I7WZU2"/>
<protein>
    <submittedName>
        <fullName evidence="3">Uncharacterized protein</fullName>
    </submittedName>
</protein>
<keyword evidence="1" id="KW-0472">Membrane</keyword>
<feature type="transmembrane region" description="Helical" evidence="1">
    <location>
        <begin position="25"/>
        <end position="43"/>
    </location>
</feature>
<evidence type="ECO:0000256" key="1">
    <source>
        <dbReference type="SAM" id="Phobius"/>
    </source>
</evidence>
<keyword evidence="2" id="KW-1185">Reference proteome</keyword>
<evidence type="ECO:0000313" key="2">
    <source>
        <dbReference type="Proteomes" id="UP000095283"/>
    </source>
</evidence>
<dbReference type="Proteomes" id="UP000095283">
    <property type="component" value="Unplaced"/>
</dbReference>
<dbReference type="WBParaSite" id="Hba_10703">
    <property type="protein sequence ID" value="Hba_10703"/>
    <property type="gene ID" value="Hba_10703"/>
</dbReference>
<organism evidence="2 3">
    <name type="scientific">Heterorhabditis bacteriophora</name>
    <name type="common">Entomopathogenic nematode worm</name>
    <dbReference type="NCBI Taxonomy" id="37862"/>
    <lineage>
        <taxon>Eukaryota</taxon>
        <taxon>Metazoa</taxon>
        <taxon>Ecdysozoa</taxon>
        <taxon>Nematoda</taxon>
        <taxon>Chromadorea</taxon>
        <taxon>Rhabditida</taxon>
        <taxon>Rhabditina</taxon>
        <taxon>Rhabditomorpha</taxon>
        <taxon>Strongyloidea</taxon>
        <taxon>Heterorhabditidae</taxon>
        <taxon>Heterorhabditis</taxon>
    </lineage>
</organism>
<sequence length="44" mass="5266">MGELSLLLGEDLLFSFSFRIMESRAHIFELFMSILFCTYYFSFI</sequence>